<sequence length="106" mass="12199">MQIKSTEVFEKSLSKLYKKDKQLLDTLEDLMVELKENPSLGTSLGNGRYKIRIQNKSNNKGKSGGYRVITYTKIEETILLVYIYSKSKVENVLESKIDEIISTYDL</sequence>
<dbReference type="InterPro" id="IPR009387">
    <property type="entry name" value="HigB-2"/>
</dbReference>
<accession>A0A6S6UCZ2</accession>
<dbReference type="AlphaFoldDB" id="A0A6S6UCZ2"/>
<protein>
    <recommendedName>
        <fullName evidence="2">RelE toxin of RelE / RelB toxin-antitoxin system</fullName>
    </recommendedName>
</protein>
<name>A0A6S6UCZ2_9BACT</name>
<organism evidence="1">
    <name type="scientific">uncultured Sulfurovum sp</name>
    <dbReference type="NCBI Taxonomy" id="269237"/>
    <lineage>
        <taxon>Bacteria</taxon>
        <taxon>Pseudomonadati</taxon>
        <taxon>Campylobacterota</taxon>
        <taxon>Epsilonproteobacteria</taxon>
        <taxon>Campylobacterales</taxon>
        <taxon>Sulfurovaceae</taxon>
        <taxon>Sulfurovum</taxon>
        <taxon>environmental samples</taxon>
    </lineage>
</organism>
<reference evidence="1" key="1">
    <citation type="submission" date="2020-01" db="EMBL/GenBank/DDBJ databases">
        <authorList>
            <person name="Meier V. D."/>
            <person name="Meier V D."/>
        </authorList>
    </citation>
    <scope>NUCLEOTIDE SEQUENCE</scope>
    <source>
        <strain evidence="1">HLG_WM_MAG_03</strain>
    </source>
</reference>
<gene>
    <name evidence="1" type="ORF">HELGO_WM25776</name>
</gene>
<evidence type="ECO:0000313" key="1">
    <source>
        <dbReference type="EMBL" id="CAA6825596.1"/>
    </source>
</evidence>
<dbReference type="Pfam" id="PF06296">
    <property type="entry name" value="RelE"/>
    <property type="match status" value="1"/>
</dbReference>
<evidence type="ECO:0008006" key="2">
    <source>
        <dbReference type="Google" id="ProtNLM"/>
    </source>
</evidence>
<proteinExistence type="predicted"/>
<dbReference type="EMBL" id="CACVAR010000392">
    <property type="protein sequence ID" value="CAA6825596.1"/>
    <property type="molecule type" value="Genomic_DNA"/>
</dbReference>